<dbReference type="InterPro" id="IPR016024">
    <property type="entry name" value="ARM-type_fold"/>
</dbReference>
<dbReference type="GO" id="GO:0016491">
    <property type="term" value="F:oxidoreductase activity"/>
    <property type="evidence" value="ECO:0007669"/>
    <property type="project" value="TreeGrafter"/>
</dbReference>
<feature type="compositionally biased region" description="Acidic residues" evidence="4">
    <location>
        <begin position="191"/>
        <end position="200"/>
    </location>
</feature>
<dbReference type="eggNOG" id="ENOG502S6PZ">
    <property type="taxonomic scope" value="Eukaryota"/>
</dbReference>
<dbReference type="STRING" id="461836.A0A0L0D4V0"/>
<dbReference type="InterPro" id="IPR011989">
    <property type="entry name" value="ARM-like"/>
</dbReference>
<dbReference type="PANTHER" id="PTHR12697">
    <property type="entry name" value="PBS LYASE HEAT-LIKE PROTEIN"/>
    <property type="match status" value="1"/>
</dbReference>
<evidence type="ECO:0000256" key="3">
    <source>
        <dbReference type="SAM" id="Coils"/>
    </source>
</evidence>
<dbReference type="Pfam" id="PF13646">
    <property type="entry name" value="HEAT_2"/>
    <property type="match status" value="2"/>
</dbReference>
<keyword evidence="6" id="KW-1185">Reference proteome</keyword>
<proteinExistence type="predicted"/>
<sequence>MAANVLPLLGSSTYAHRSHHTPVLAPLAAAATAEDGESASPVFGSQHPCRDAEANAPPSVSKWSRRVLAEDNTNRVYFDGVEYTGAYQPVFDTSADLHAPTVSVALRTSHHPDAGLSPISSRLASTNDTIRALLDRSNSLLQRSPPSGRVMSSDHIYQPGESFNLGPLADASAVVPPALAPSLQRQTSPNDDADVADDGDDARALDIRPAPIVTVADTSEIERDATASPPQRPLDTTESRIQATLDAALTSARSTQPQQDPDATLLDESSFADGNESMAQVALNESVARLKSAEARVEALLAKRRAERARAGASGPNALVPRSAARTTAANDLAMTHSQWSELDVLEPASDFPQPDHYLSARAAYLIDPNAPSHRASPLATLQETSLGACIRSEDRDYNAAGDPHNVSGAAHDAGEASFVFPAHPASSSFARSVPTAAPASIGFIRDVFDPAFEPADSAPHAAARTTIANLSHTLSPSSENMPPCGPGNVSFAASPSRVTTFDVSAPPSAIKASASVLHERAASAALDESELDGPELDNPSQALSLGALSSECSDEDAIEEDAIPPPETELPPTQLALYYLEYVAHKRRPVRALAMEHVLDVVTRTKPSFTEHVHAANSAEFASFALERIVQCIINNLERFEVDGGSSLNYSAAQILLVLGAPYIDPALPVLQVMLRNPLLNLATHEMVVNALLAAGSAGITALMELAQDEGFTGNARLLLNALAAHGPIRTHVVVPELIRMVATGPTSSRAVAVLALSKMLDAAAPAIPVLRNALLSGSVDRYLVVQALRTAGDDGEAVLIELLATARNAAVRAAAVRGLGLPRFHMASDARLVARATSLHVCVEADLASAATHAPHDPHYVYLLPPDASATTTVRADGNELPTDAEERLVVDARELVSSIRRALVRGVFDDPKPSADSARAAAQLTIDAHAAAAADAAAAAASPSVSGTVEPFVREEHTEAALVAIGHGLCDVDAGVRIAALAALATVGMPVASPLLANLQALLNDEAKAVREAAANTVGSLAPGYTAAAHLIPFLTHLLRDEFWKVRYSAAKALGKLGTAAEPALPILRDVLVAGTVTRNLAAAAMARIGDIGNMPNTQVRIAAAYGLRNMPLTSESVDYAVRDMFVAGKDPMPLVRCVVLESLALLGAASDDMIPYLTAKSLVPFLFTFLNDDAADVRRKAAHALADYGPQGELLLIEGVLKDPHPRVRSAAAYGLGILGAQSTRTLLLALNDPAPAVIRSASRALLAIGLQPIVATLAQRPPSQRDSVAVSARDVIAQDRDRPLPSAVVNLLDAIASHLDRVHTSQPW</sequence>
<dbReference type="InterPro" id="IPR021133">
    <property type="entry name" value="HEAT_type_2"/>
</dbReference>
<dbReference type="OrthoDB" id="310568at2759"/>
<feature type="repeat" description="HEAT" evidence="2">
    <location>
        <begin position="1034"/>
        <end position="1067"/>
    </location>
</feature>
<dbReference type="EMBL" id="GL349442">
    <property type="protein sequence ID" value="KNC46333.1"/>
    <property type="molecule type" value="Genomic_DNA"/>
</dbReference>
<dbReference type="SUPFAM" id="SSF48371">
    <property type="entry name" value="ARM repeat"/>
    <property type="match status" value="2"/>
</dbReference>
<organism evidence="5 6">
    <name type="scientific">Thecamonas trahens ATCC 50062</name>
    <dbReference type="NCBI Taxonomy" id="461836"/>
    <lineage>
        <taxon>Eukaryota</taxon>
        <taxon>Apusozoa</taxon>
        <taxon>Apusomonadida</taxon>
        <taxon>Apusomonadidae</taxon>
        <taxon>Thecamonas</taxon>
    </lineage>
</organism>
<dbReference type="InterPro" id="IPR004155">
    <property type="entry name" value="PBS_lyase_HEAT"/>
</dbReference>
<dbReference type="SMART" id="SM00567">
    <property type="entry name" value="EZ_HEAT"/>
    <property type="match status" value="7"/>
</dbReference>
<feature type="coiled-coil region" evidence="3">
    <location>
        <begin position="283"/>
        <end position="310"/>
    </location>
</feature>
<name>A0A0L0D4V0_THETB</name>
<dbReference type="Proteomes" id="UP000054408">
    <property type="component" value="Unassembled WGS sequence"/>
</dbReference>
<feature type="region of interest" description="Disordered" evidence="4">
    <location>
        <begin position="181"/>
        <end position="237"/>
    </location>
</feature>
<evidence type="ECO:0000256" key="4">
    <source>
        <dbReference type="SAM" id="MobiDB-lite"/>
    </source>
</evidence>
<accession>A0A0L0D4V0</accession>
<evidence type="ECO:0000256" key="1">
    <source>
        <dbReference type="ARBA" id="ARBA00045876"/>
    </source>
</evidence>
<dbReference type="PANTHER" id="PTHR12697:SF5">
    <property type="entry name" value="DEOXYHYPUSINE HYDROXYLASE"/>
    <property type="match status" value="1"/>
</dbReference>
<keyword evidence="3" id="KW-0175">Coiled coil</keyword>
<evidence type="ECO:0000256" key="2">
    <source>
        <dbReference type="PROSITE-ProRule" id="PRU00103"/>
    </source>
</evidence>
<gene>
    <name evidence="5" type="ORF">AMSG_02785</name>
</gene>
<dbReference type="PROSITE" id="PS50077">
    <property type="entry name" value="HEAT_REPEAT"/>
    <property type="match status" value="2"/>
</dbReference>
<evidence type="ECO:0000313" key="6">
    <source>
        <dbReference type="Proteomes" id="UP000054408"/>
    </source>
</evidence>
<dbReference type="RefSeq" id="XP_013760626.1">
    <property type="nucleotide sequence ID" value="XM_013905172.1"/>
</dbReference>
<reference evidence="5 6" key="1">
    <citation type="submission" date="2010-05" db="EMBL/GenBank/DDBJ databases">
        <title>The Genome Sequence of Thecamonas trahens ATCC 50062.</title>
        <authorList>
            <consortium name="The Broad Institute Genome Sequencing Platform"/>
            <person name="Russ C."/>
            <person name="Cuomo C."/>
            <person name="Shea T."/>
            <person name="Young S.K."/>
            <person name="Zeng Q."/>
            <person name="Koehrsen M."/>
            <person name="Haas B."/>
            <person name="Borodovsky M."/>
            <person name="Guigo R."/>
            <person name="Alvarado L."/>
            <person name="Berlin A."/>
            <person name="Bochicchio J."/>
            <person name="Borenstein D."/>
            <person name="Chapman S."/>
            <person name="Chen Z."/>
            <person name="Freedman E."/>
            <person name="Gellesch M."/>
            <person name="Goldberg J."/>
            <person name="Griggs A."/>
            <person name="Gujja S."/>
            <person name="Heilman E."/>
            <person name="Heiman D."/>
            <person name="Hepburn T."/>
            <person name="Howarth C."/>
            <person name="Jen D."/>
            <person name="Larson L."/>
            <person name="Mehta T."/>
            <person name="Park D."/>
            <person name="Pearson M."/>
            <person name="Roberts A."/>
            <person name="Saif S."/>
            <person name="Shenoy N."/>
            <person name="Sisk P."/>
            <person name="Stolte C."/>
            <person name="Sykes S."/>
            <person name="Thomson T."/>
            <person name="Walk T."/>
            <person name="White J."/>
            <person name="Yandava C."/>
            <person name="Burger G."/>
            <person name="Gray M.W."/>
            <person name="Holland P.W.H."/>
            <person name="King N."/>
            <person name="Lang F.B.F."/>
            <person name="Roger A.J."/>
            <person name="Ruiz-Trillo I."/>
            <person name="Lander E."/>
            <person name="Nusbaum C."/>
        </authorList>
    </citation>
    <scope>NUCLEOTIDE SEQUENCE [LARGE SCALE GENOMIC DNA]</scope>
    <source>
        <strain evidence="5 6">ATCC 50062</strain>
    </source>
</reference>
<feature type="region of interest" description="Disordered" evidence="4">
    <location>
        <begin position="36"/>
        <end position="57"/>
    </location>
</feature>
<feature type="repeat" description="HEAT" evidence="2">
    <location>
        <begin position="998"/>
        <end position="1032"/>
    </location>
</feature>
<dbReference type="Gene3D" id="1.25.10.10">
    <property type="entry name" value="Leucine-rich Repeat Variant"/>
    <property type="match status" value="3"/>
</dbReference>
<protein>
    <submittedName>
        <fullName evidence="5">Uncharacterized protein</fullName>
    </submittedName>
</protein>
<dbReference type="GeneID" id="25562437"/>
<comment type="function">
    <text evidence="1">Catalyzes the hydroxylation of the N(6)-(4-aminobutyl)-L-lysine intermediate produced by deoxyhypusine synthase/DHPS on a critical lysine of the eukaryotic translation initiation factor 5A/eIF-5A. This is the second step of the post-translational modification of that lysine into an unusual amino acid residue named hypusine. Hypusination is unique to mature eIF-5A factor and is essential for its function.</text>
</comment>
<evidence type="ECO:0000313" key="5">
    <source>
        <dbReference type="EMBL" id="KNC46333.1"/>
    </source>
</evidence>